<feature type="chain" id="PRO_5009614663" evidence="5">
    <location>
        <begin position="21"/>
        <end position="406"/>
    </location>
</feature>
<dbReference type="PROSITE" id="PS00284">
    <property type="entry name" value="SERPIN"/>
    <property type="match status" value="1"/>
</dbReference>
<dbReference type="PANTHER" id="PTHR11461:SF211">
    <property type="entry name" value="GH10112P-RELATED"/>
    <property type="match status" value="1"/>
</dbReference>
<dbReference type="Gene3D" id="2.10.310.10">
    <property type="entry name" value="Serpins superfamily"/>
    <property type="match status" value="1"/>
</dbReference>
<dbReference type="InterPro" id="IPR042178">
    <property type="entry name" value="Serpin_sf_1"/>
</dbReference>
<dbReference type="CDD" id="cd19601">
    <property type="entry name" value="serpin42Da-like"/>
    <property type="match status" value="1"/>
</dbReference>
<dbReference type="PANTHER" id="PTHR11461">
    <property type="entry name" value="SERINE PROTEASE INHIBITOR, SERPIN"/>
    <property type="match status" value="1"/>
</dbReference>
<protein>
    <submittedName>
        <fullName evidence="7">Serine protease inhibitor</fullName>
    </submittedName>
</protein>
<dbReference type="EMBL" id="KU663634">
    <property type="protein sequence ID" value="APD15628.1"/>
    <property type="molecule type" value="mRNA"/>
</dbReference>
<dbReference type="SMART" id="SM00093">
    <property type="entry name" value="SERPIN"/>
    <property type="match status" value="1"/>
</dbReference>
<dbReference type="Gene3D" id="3.30.497.10">
    <property type="entry name" value="Antithrombin, subunit I, domain 2"/>
    <property type="match status" value="1"/>
</dbReference>
<evidence type="ECO:0000313" key="7">
    <source>
        <dbReference type="EMBL" id="APD15628.1"/>
    </source>
</evidence>
<evidence type="ECO:0000259" key="6">
    <source>
        <dbReference type="SMART" id="SM00093"/>
    </source>
</evidence>
<evidence type="ECO:0000256" key="1">
    <source>
        <dbReference type="ARBA" id="ARBA00009500"/>
    </source>
</evidence>
<evidence type="ECO:0000256" key="4">
    <source>
        <dbReference type="RuleBase" id="RU000411"/>
    </source>
</evidence>
<dbReference type="AlphaFoldDB" id="A0A1J0M5I0"/>
<dbReference type="InterPro" id="IPR000215">
    <property type="entry name" value="Serpin_fam"/>
</dbReference>
<keyword evidence="2" id="KW-0646">Protease inhibitor</keyword>
<dbReference type="Gene3D" id="1.10.287.580">
    <property type="entry name" value="Helix hairpin bin"/>
    <property type="match status" value="1"/>
</dbReference>
<evidence type="ECO:0000256" key="2">
    <source>
        <dbReference type="ARBA" id="ARBA00022690"/>
    </source>
</evidence>
<keyword evidence="3" id="KW-0722">Serine protease inhibitor</keyword>
<organism evidence="7">
    <name type="scientific">Cotesia chilonis</name>
    <dbReference type="NCBI Taxonomy" id="89804"/>
    <lineage>
        <taxon>Eukaryota</taxon>
        <taxon>Metazoa</taxon>
        <taxon>Ecdysozoa</taxon>
        <taxon>Arthropoda</taxon>
        <taxon>Hexapoda</taxon>
        <taxon>Insecta</taxon>
        <taxon>Pterygota</taxon>
        <taxon>Neoptera</taxon>
        <taxon>Endopterygota</taxon>
        <taxon>Hymenoptera</taxon>
        <taxon>Apocrita</taxon>
        <taxon>Ichneumonoidea</taxon>
        <taxon>Braconidae</taxon>
        <taxon>Microgastrinae</taxon>
        <taxon>Cotesia</taxon>
    </lineage>
</organism>
<dbReference type="Gene3D" id="2.30.39.10">
    <property type="entry name" value="Alpha-1-antitrypsin, domain 1"/>
    <property type="match status" value="1"/>
</dbReference>
<proteinExistence type="evidence at transcript level"/>
<dbReference type="GO" id="GO:0004867">
    <property type="term" value="F:serine-type endopeptidase inhibitor activity"/>
    <property type="evidence" value="ECO:0007669"/>
    <property type="project" value="UniProtKB-KW"/>
</dbReference>
<dbReference type="GO" id="GO:0005615">
    <property type="term" value="C:extracellular space"/>
    <property type="evidence" value="ECO:0007669"/>
    <property type="project" value="InterPro"/>
</dbReference>
<dbReference type="SMR" id="A0A1J0M5I0"/>
<feature type="domain" description="Serpin" evidence="6">
    <location>
        <begin position="46"/>
        <end position="403"/>
    </location>
</feature>
<dbReference type="SUPFAM" id="SSF56574">
    <property type="entry name" value="Serpins"/>
    <property type="match status" value="1"/>
</dbReference>
<dbReference type="InterPro" id="IPR023795">
    <property type="entry name" value="Serpin_CS"/>
</dbReference>
<dbReference type="Pfam" id="PF00079">
    <property type="entry name" value="Serpin"/>
    <property type="match status" value="1"/>
</dbReference>
<feature type="signal peptide" evidence="5">
    <location>
        <begin position="1"/>
        <end position="20"/>
    </location>
</feature>
<sequence length="406" mass="46385">MIKLILIATIVVLTIPDSSCYSKCIASKSIKYPQRFVFTMTDLFLSDIYKVLARYEKGNIIFSPLSLNAILTMVSLGARGNTSSELSTSLRLSCDKNIAGEGYRQLIHFLLKIEGVKLKFANKIFVPQTSVLKNSFRSKMKWFFNSDTSIIDPTRPEKAAEDINRWYAKETENHITNLYEPSDIENAKILLANAVYFKGNWANKFNPRWTQPYPFYVNGNRKSIKDVPMMFLDAEFYWGYIQDLKSGFIELPYDSQTNPAMKMTIILPNLGVDIRDVERNISKLPRIQYRGATSKIALHLPKFKIESKFDLKPILKKIGINNMFENTADFQNMTENSGLKVTKVVQKVVIEVNEEGSEAVVASGMTMESREASPVFTVNRPFLCVISMERMKWILFFARVMDPTAV</sequence>
<dbReference type="InterPro" id="IPR036186">
    <property type="entry name" value="Serpin_sf"/>
</dbReference>
<dbReference type="InterPro" id="IPR023796">
    <property type="entry name" value="Serpin_dom"/>
</dbReference>
<evidence type="ECO:0000256" key="5">
    <source>
        <dbReference type="SAM" id="SignalP"/>
    </source>
</evidence>
<keyword evidence="5" id="KW-0732">Signal</keyword>
<name>A0A1J0M5I0_9HYME</name>
<reference evidence="7" key="1">
    <citation type="submission" date="2016-01" db="EMBL/GenBank/DDBJ databases">
        <title>The venom composition of the polydnavirus (PDV)-carrying endoparasitoid Cotesia chilonis (Hymenoptera: Braconidae) revealed by combining transcriptomic analysis and proteomic approach.</title>
        <authorList>
            <person name="Teng Z."/>
        </authorList>
    </citation>
    <scope>NUCLEOTIDE SEQUENCE</scope>
    <source>
        <strain evidence="7">Cc-Ven17</strain>
        <tissue evidence="7">Venom gland</tissue>
    </source>
</reference>
<comment type="similarity">
    <text evidence="1 4">Belongs to the serpin family.</text>
</comment>
<evidence type="ECO:0000256" key="3">
    <source>
        <dbReference type="ARBA" id="ARBA00022900"/>
    </source>
</evidence>
<accession>A0A1J0M5I0</accession>
<dbReference type="InterPro" id="IPR042185">
    <property type="entry name" value="Serpin_sf_2"/>
</dbReference>